<dbReference type="PANTHER" id="PTHR40111:SF1">
    <property type="entry name" value="CEPHALOSPORIN-C DEACETYLASE"/>
    <property type="match status" value="1"/>
</dbReference>
<accession>A0A2D0NJS2</accession>
<evidence type="ECO:0000313" key="3">
    <source>
        <dbReference type="EMBL" id="PHN08640.1"/>
    </source>
</evidence>
<dbReference type="PANTHER" id="PTHR40111">
    <property type="entry name" value="CEPHALOSPORIN-C DEACETYLASE"/>
    <property type="match status" value="1"/>
</dbReference>
<proteinExistence type="predicted"/>
<dbReference type="InterPro" id="IPR039069">
    <property type="entry name" value="CE7"/>
</dbReference>
<reference evidence="3 4" key="1">
    <citation type="submission" date="2017-10" db="EMBL/GenBank/DDBJ databases">
        <title>The draft genome sequence of Lewinella nigricans NBRC 102662.</title>
        <authorList>
            <person name="Wang K."/>
        </authorList>
    </citation>
    <scope>NUCLEOTIDE SEQUENCE [LARGE SCALE GENOMIC DNA]</scope>
    <source>
        <strain evidence="3 4">NBRC 102662</strain>
    </source>
</reference>
<protein>
    <submittedName>
        <fullName evidence="3">Acetylxylan esterase</fullName>
    </submittedName>
</protein>
<dbReference type="Pfam" id="PF05448">
    <property type="entry name" value="AXE1"/>
    <property type="match status" value="1"/>
</dbReference>
<feature type="domain" description="Acetyl xylan esterase" evidence="2">
    <location>
        <begin position="126"/>
        <end position="421"/>
    </location>
</feature>
<feature type="active site" description="Charge relay system" evidence="1">
    <location>
        <position position="382"/>
    </location>
</feature>
<dbReference type="Gene3D" id="3.40.50.1820">
    <property type="entry name" value="alpha/beta hydrolase"/>
    <property type="match status" value="1"/>
</dbReference>
<keyword evidence="4" id="KW-1185">Reference proteome</keyword>
<name>A0A2D0NJS2_FLAN2</name>
<feature type="active site" description="Charge relay system" evidence="1">
    <location>
        <position position="411"/>
    </location>
</feature>
<dbReference type="GO" id="GO:0052689">
    <property type="term" value="F:carboxylic ester hydrolase activity"/>
    <property type="evidence" value="ECO:0007669"/>
    <property type="project" value="TreeGrafter"/>
</dbReference>
<dbReference type="SUPFAM" id="SSF53474">
    <property type="entry name" value="alpha/beta-Hydrolases"/>
    <property type="match status" value="1"/>
</dbReference>
<evidence type="ECO:0000313" key="4">
    <source>
        <dbReference type="Proteomes" id="UP000223913"/>
    </source>
</evidence>
<dbReference type="RefSeq" id="WP_099148230.1">
    <property type="nucleotide sequence ID" value="NZ_PDUD01000001.1"/>
</dbReference>
<dbReference type="Proteomes" id="UP000223913">
    <property type="component" value="Unassembled WGS sequence"/>
</dbReference>
<feature type="active site" description="Nucleophile" evidence="1">
    <location>
        <position position="299"/>
    </location>
</feature>
<evidence type="ECO:0000259" key="2">
    <source>
        <dbReference type="Pfam" id="PF05448"/>
    </source>
</evidence>
<organism evidence="3 4">
    <name type="scientific">Flavilitoribacter nigricans (strain ATCC 23147 / DSM 23189 / NBRC 102662 / NCIMB 1420 / SS-2)</name>
    <name type="common">Lewinella nigricans</name>
    <dbReference type="NCBI Taxonomy" id="1122177"/>
    <lineage>
        <taxon>Bacteria</taxon>
        <taxon>Pseudomonadati</taxon>
        <taxon>Bacteroidota</taxon>
        <taxon>Saprospiria</taxon>
        <taxon>Saprospirales</taxon>
        <taxon>Lewinellaceae</taxon>
        <taxon>Flavilitoribacter</taxon>
    </lineage>
</organism>
<dbReference type="AlphaFoldDB" id="A0A2D0NJS2"/>
<sequence length="433" mass="48464">MIRTFCLLLFWIPATLLLAQPNKKLVEVIVSPDRLDWTYKLEQRADFKVKVLKNGQPIPGISVTYELGPEQMPPTKEGSMTLKDGEGTIEGGSMPTGGFLRCTVRAEWEGRTYSGWGTAGFAPETIRPVVEMPDDFVEFWEEGKKQLAAIPMDAQLTLMPEYCTPKVDVYHVSLQNVTLVPWRGNSRFYAMLSVPKAPGKYPAILGVPGAGVRPYYRDDRAEEGFIVLKVGIHGIPVNLDPDVYTQLGRAALAGYQINKLDDLDQYYYKRVYLGCVRAIDFIFSMPEFDGENLAVTGGSQGGALSIVTAGLDKRVKYLAAFYPALCDVTGYLEGRAGGWPHMFKNVDLAEHPNWKKVAPYYDVVNFAKQLTVPGWYSWGYNDNVCPPTSMYAAYNSIQSPKELHVFAETAHWAFPEQHQDANAWLYGKLRGKK</sequence>
<dbReference type="OrthoDB" id="3668964at2"/>
<gene>
    <name evidence="3" type="ORF">CRP01_01640</name>
</gene>
<comment type="caution">
    <text evidence="3">The sequence shown here is derived from an EMBL/GenBank/DDBJ whole genome shotgun (WGS) entry which is preliminary data.</text>
</comment>
<dbReference type="EMBL" id="PDUD01000001">
    <property type="protein sequence ID" value="PHN08640.1"/>
    <property type="molecule type" value="Genomic_DNA"/>
</dbReference>
<dbReference type="InterPro" id="IPR029058">
    <property type="entry name" value="AB_hydrolase_fold"/>
</dbReference>
<evidence type="ECO:0000256" key="1">
    <source>
        <dbReference type="PIRSR" id="PIRSR639069-1"/>
    </source>
</evidence>
<dbReference type="GO" id="GO:0005976">
    <property type="term" value="P:polysaccharide metabolic process"/>
    <property type="evidence" value="ECO:0007669"/>
    <property type="project" value="TreeGrafter"/>
</dbReference>
<dbReference type="InterPro" id="IPR008391">
    <property type="entry name" value="AXE1_dom"/>
</dbReference>